<dbReference type="InterPro" id="IPR026036">
    <property type="entry name" value="PucC"/>
</dbReference>
<evidence type="ECO:0000313" key="9">
    <source>
        <dbReference type="Proteomes" id="UP001169764"/>
    </source>
</evidence>
<evidence type="ECO:0000256" key="1">
    <source>
        <dbReference type="ARBA" id="ARBA00004141"/>
    </source>
</evidence>
<organism evidence="8 9">
    <name type="scientific">Sphingomonas natans</name>
    <dbReference type="NCBI Taxonomy" id="3063330"/>
    <lineage>
        <taxon>Bacteria</taxon>
        <taxon>Pseudomonadati</taxon>
        <taxon>Pseudomonadota</taxon>
        <taxon>Alphaproteobacteria</taxon>
        <taxon>Sphingomonadales</taxon>
        <taxon>Sphingomonadaceae</taxon>
        <taxon>Sphingomonas</taxon>
    </lineage>
</organism>
<evidence type="ECO:0000256" key="5">
    <source>
        <dbReference type="ARBA" id="ARBA00023136"/>
    </source>
</evidence>
<dbReference type="PANTHER" id="PTHR23538">
    <property type="entry name" value="44.5 KD BACTERIOCHLOROPHYLL SYNTHASE SUBUNIT"/>
    <property type="match status" value="1"/>
</dbReference>
<protein>
    <submittedName>
        <fullName evidence="8">BCD family MFS transporter</fullName>
    </submittedName>
</protein>
<name>A0ABT8YCY2_9SPHN</name>
<dbReference type="CDD" id="cd06176">
    <property type="entry name" value="MFS_BCD_PucC-like"/>
    <property type="match status" value="1"/>
</dbReference>
<reference evidence="8" key="1">
    <citation type="submission" date="2023-07" db="EMBL/GenBank/DDBJ databases">
        <authorList>
            <person name="Kim M."/>
        </authorList>
    </citation>
    <scope>NUCLEOTIDE SEQUENCE</scope>
    <source>
        <strain evidence="8">BIUV-7</strain>
    </source>
</reference>
<feature type="transmembrane region" description="Helical" evidence="7">
    <location>
        <begin position="350"/>
        <end position="368"/>
    </location>
</feature>
<evidence type="ECO:0000256" key="4">
    <source>
        <dbReference type="ARBA" id="ARBA00022989"/>
    </source>
</evidence>
<dbReference type="Gene3D" id="1.20.1250.20">
    <property type="entry name" value="MFS general substrate transporter like domains"/>
    <property type="match status" value="1"/>
</dbReference>
<proteinExistence type="inferred from homology"/>
<keyword evidence="3 7" id="KW-0812">Transmembrane</keyword>
<keyword evidence="5 7" id="KW-0472">Membrane</keyword>
<keyword evidence="9" id="KW-1185">Reference proteome</keyword>
<dbReference type="SUPFAM" id="SSF103473">
    <property type="entry name" value="MFS general substrate transporter"/>
    <property type="match status" value="1"/>
</dbReference>
<feature type="transmembrane region" description="Helical" evidence="7">
    <location>
        <begin position="200"/>
        <end position="219"/>
    </location>
</feature>
<accession>A0ABT8YCY2</accession>
<keyword evidence="4 7" id="KW-1133">Transmembrane helix</keyword>
<comment type="subcellular location">
    <subcellularLocation>
        <location evidence="1">Membrane</location>
        <topology evidence="1">Multi-pass membrane protein</topology>
    </subcellularLocation>
</comment>
<comment type="similarity">
    <text evidence="2">Belongs to the PucC family.</text>
</comment>
<dbReference type="Pfam" id="PF03209">
    <property type="entry name" value="PUCC"/>
    <property type="match status" value="1"/>
</dbReference>
<evidence type="ECO:0000256" key="3">
    <source>
        <dbReference type="ARBA" id="ARBA00022692"/>
    </source>
</evidence>
<feature type="transmembrane region" description="Helical" evidence="7">
    <location>
        <begin position="164"/>
        <end position="188"/>
    </location>
</feature>
<gene>
    <name evidence="8" type="ORF">Q4F19_17700</name>
</gene>
<feature type="transmembrane region" description="Helical" evidence="7">
    <location>
        <begin position="128"/>
        <end position="152"/>
    </location>
</feature>
<dbReference type="InterPro" id="IPR036259">
    <property type="entry name" value="MFS_trans_sf"/>
</dbReference>
<feature type="transmembrane region" description="Helical" evidence="7">
    <location>
        <begin position="231"/>
        <end position="251"/>
    </location>
</feature>
<sequence>MSHLNALKASLTPPVAQDSAGGSARLESLRSGAFWNRPGTRFLPFADAATADLPLGRLLRLSLFQISVGMAAVLLTGTLNRVMIVELGMSASLVAVMVSLPLLFAPLRALIGFKSDHHASLLGWKRVPYIWFGTLMQFGGLAILPFALLVMSGGGTGPAFVGHLGAAAGFLLVGAGMHTTQTAGLALATDLAPEDARPRVVALLYMMLLVGMMVSAIVIGRLLADFTPTKLVQIVQGAAALTMILNLIALWKQEARNRAATVVRDIQPAFRDVWRMFIARRRTMRLLVAVGLGAAAFSMQDVLLEPYGGQILGLTVGATTSLTALWAVGMLAGFAHAANRLGEGGDPHRLAGFGGVAGIGAFLFVLFAGPLHSVALLAIGAAFIGLGGGLFSVGTLTAAMALSDDKALGGRTGLALGTWGAVQATCSGLAIALGAFARDLISQAAIAGRLGPTLAGPATGYAFVYGIEILLLLCTLIALGPLVRGGAVPLPEAGRFGLREFPI</sequence>
<dbReference type="PANTHER" id="PTHR23538:SF1">
    <property type="entry name" value="44.5 KD BACTERIOCHLOROPHYLL SYNTHASE SUBUNIT"/>
    <property type="match status" value="1"/>
</dbReference>
<comment type="caution">
    <text evidence="8">The sequence shown here is derived from an EMBL/GenBank/DDBJ whole genome shotgun (WGS) entry which is preliminary data.</text>
</comment>
<feature type="transmembrane region" description="Helical" evidence="7">
    <location>
        <begin position="414"/>
        <end position="438"/>
    </location>
</feature>
<feature type="transmembrane region" description="Helical" evidence="7">
    <location>
        <begin position="87"/>
        <end position="107"/>
    </location>
</feature>
<dbReference type="InterPro" id="IPR004896">
    <property type="entry name" value="PucC-rel"/>
</dbReference>
<feature type="transmembrane region" description="Helical" evidence="7">
    <location>
        <begin position="374"/>
        <end position="402"/>
    </location>
</feature>
<evidence type="ECO:0000313" key="8">
    <source>
        <dbReference type="EMBL" id="MDO6416225.1"/>
    </source>
</evidence>
<feature type="transmembrane region" description="Helical" evidence="7">
    <location>
        <begin position="283"/>
        <end position="299"/>
    </location>
</feature>
<evidence type="ECO:0000256" key="6">
    <source>
        <dbReference type="SAM" id="MobiDB-lite"/>
    </source>
</evidence>
<dbReference type="EMBL" id="JAUOTP010000009">
    <property type="protein sequence ID" value="MDO6416225.1"/>
    <property type="molecule type" value="Genomic_DNA"/>
</dbReference>
<feature type="transmembrane region" description="Helical" evidence="7">
    <location>
        <begin position="311"/>
        <end position="338"/>
    </location>
</feature>
<feature type="transmembrane region" description="Helical" evidence="7">
    <location>
        <begin position="58"/>
        <end position="75"/>
    </location>
</feature>
<evidence type="ECO:0000256" key="2">
    <source>
        <dbReference type="ARBA" id="ARBA00008412"/>
    </source>
</evidence>
<dbReference type="Proteomes" id="UP001169764">
    <property type="component" value="Unassembled WGS sequence"/>
</dbReference>
<evidence type="ECO:0000256" key="7">
    <source>
        <dbReference type="SAM" id="Phobius"/>
    </source>
</evidence>
<feature type="transmembrane region" description="Helical" evidence="7">
    <location>
        <begin position="458"/>
        <end position="479"/>
    </location>
</feature>
<dbReference type="RefSeq" id="WP_303545438.1">
    <property type="nucleotide sequence ID" value="NZ_JAUOTP010000009.1"/>
</dbReference>
<feature type="region of interest" description="Disordered" evidence="6">
    <location>
        <begin position="1"/>
        <end position="21"/>
    </location>
</feature>
<dbReference type="PIRSF" id="PIRSF016565">
    <property type="entry name" value="PucC"/>
    <property type="match status" value="1"/>
</dbReference>